<dbReference type="Gene3D" id="3.40.50.410">
    <property type="entry name" value="von Willebrand factor, type A domain"/>
    <property type="match status" value="1"/>
</dbReference>
<proteinExistence type="predicted"/>
<evidence type="ECO:0000256" key="3">
    <source>
        <dbReference type="SAM" id="SignalP"/>
    </source>
</evidence>
<feature type="signal peptide" evidence="3">
    <location>
        <begin position="1"/>
        <end position="24"/>
    </location>
</feature>
<dbReference type="RefSeq" id="WP_269125786.1">
    <property type="nucleotide sequence ID" value="NZ_JAPUBN010000017.1"/>
</dbReference>
<keyword evidence="3" id="KW-0732">Signal</keyword>
<accession>A0ABT4JVN1</accession>
<dbReference type="SUPFAM" id="SSF53300">
    <property type="entry name" value="vWA-like"/>
    <property type="match status" value="1"/>
</dbReference>
<evidence type="ECO:0000256" key="1">
    <source>
        <dbReference type="SAM" id="MobiDB-lite"/>
    </source>
</evidence>
<feature type="transmembrane region" description="Helical" evidence="2">
    <location>
        <begin position="588"/>
        <end position="609"/>
    </location>
</feature>
<keyword evidence="6" id="KW-1185">Reference proteome</keyword>
<sequence length="625" mass="70035">MYIKLAFKSFILLLAFVISGPMYAATQFRVIVDASGSMVISDPDKLTAESLRLIADLAPEKETTLGIWLFGEKPRVLLPDAAITPDNRKKLASYVDSYVTSDVKTDLEAIITLLLQEEEVGDNVQQHWILVTDGMVDISLDEKINEASRQRIKGDLLDALVERGIHLHTVSMTGYTDKALLESLSSKTDASHTEVALPEDLLPTFNKIFSLSSESDQIPFEGNTFFVDESIDEFTLLVFHAPGQEPILINSKNIQIDLNDATQARRVNGSHYSLITVTNPLAGTWKVDNINIDQSTIRVITDLSAKASKVPAVLFQNEPFFTDIGLYQEGELIQDTDFLNLVRVKKTLNKNNGEVNELIQQFESVPLLDSKYKSQFNGLLTIGNYELDSFVDGGSFARKLIQHFSVVSPVSLEIQVSDVGIMTYSVKPTNLRLNVLRSRLMLEVTSSDGVISEEELPVIGQGYWQKVDFNPEKVFSARVRLEAITQTGVNFTYWSNYWDIDSTNTETRIVERLDELGKQISIAQFESDSRDVMSVFSPSELIVSETVVDDNEKEIIPVENELTEPDKDKKQSDNQNSETDELITEKDVMFYAGINLVVIVLIGLGYFVYRRRKNAKTANAQDGNH</sequence>
<dbReference type="InterPro" id="IPR036465">
    <property type="entry name" value="vWFA_dom_sf"/>
</dbReference>
<evidence type="ECO:0000256" key="2">
    <source>
        <dbReference type="SAM" id="Phobius"/>
    </source>
</evidence>
<protein>
    <submittedName>
        <fullName evidence="5">VWA domain-containing protein</fullName>
    </submittedName>
</protein>
<feature type="domain" description="VWFA" evidence="4">
    <location>
        <begin position="25"/>
        <end position="209"/>
    </location>
</feature>
<keyword evidence="2" id="KW-1133">Transmembrane helix</keyword>
<organism evidence="5 6">
    <name type="scientific">Marinomonas phaeophyticola</name>
    <dbReference type="NCBI Taxonomy" id="3004091"/>
    <lineage>
        <taxon>Bacteria</taxon>
        <taxon>Pseudomonadati</taxon>
        <taxon>Pseudomonadota</taxon>
        <taxon>Gammaproteobacteria</taxon>
        <taxon>Oceanospirillales</taxon>
        <taxon>Oceanospirillaceae</taxon>
        <taxon>Marinomonas</taxon>
    </lineage>
</organism>
<dbReference type="EMBL" id="JAPUBN010000017">
    <property type="protein sequence ID" value="MCZ2722276.1"/>
    <property type="molecule type" value="Genomic_DNA"/>
</dbReference>
<dbReference type="Proteomes" id="UP001149719">
    <property type="component" value="Unassembled WGS sequence"/>
</dbReference>
<keyword evidence="2" id="KW-0812">Transmembrane</keyword>
<dbReference type="InterPro" id="IPR002035">
    <property type="entry name" value="VWF_A"/>
</dbReference>
<evidence type="ECO:0000313" key="5">
    <source>
        <dbReference type="EMBL" id="MCZ2722276.1"/>
    </source>
</evidence>
<name>A0ABT4JVN1_9GAMM</name>
<dbReference type="CDD" id="cd00198">
    <property type="entry name" value="vWFA"/>
    <property type="match status" value="1"/>
</dbReference>
<feature type="region of interest" description="Disordered" evidence="1">
    <location>
        <begin position="559"/>
        <end position="579"/>
    </location>
</feature>
<gene>
    <name evidence="5" type="ORF">O1D97_11710</name>
</gene>
<keyword evidence="2" id="KW-0472">Membrane</keyword>
<comment type="caution">
    <text evidence="5">The sequence shown here is derived from an EMBL/GenBank/DDBJ whole genome shotgun (WGS) entry which is preliminary data.</text>
</comment>
<feature type="chain" id="PRO_5045407010" evidence="3">
    <location>
        <begin position="25"/>
        <end position="625"/>
    </location>
</feature>
<reference evidence="5" key="1">
    <citation type="submission" date="2022-12" db="EMBL/GenBank/DDBJ databases">
        <title>Marinomonas 15G1-11 sp. nov, isolated from marine algae.</title>
        <authorList>
            <person name="Butt M."/>
            <person name="Choi D.G."/>
            <person name="Kim J.M."/>
            <person name="Lee J.K."/>
            <person name="Baek J.H."/>
            <person name="Jeon C.O."/>
        </authorList>
    </citation>
    <scope>NUCLEOTIDE SEQUENCE</scope>
    <source>
        <strain evidence="5">15G1-11</strain>
    </source>
</reference>
<dbReference type="SMART" id="SM00327">
    <property type="entry name" value="VWA"/>
    <property type="match status" value="1"/>
</dbReference>
<evidence type="ECO:0000259" key="4">
    <source>
        <dbReference type="SMART" id="SM00327"/>
    </source>
</evidence>
<evidence type="ECO:0000313" key="6">
    <source>
        <dbReference type="Proteomes" id="UP001149719"/>
    </source>
</evidence>